<proteinExistence type="predicted"/>
<accession>A0A0T6BM09</accession>
<name>A0A0T6BM09_9BACI</name>
<organism evidence="1 3">
    <name type="scientific">Bacillus glycinifermentans</name>
    <dbReference type="NCBI Taxonomy" id="1664069"/>
    <lineage>
        <taxon>Bacteria</taxon>
        <taxon>Bacillati</taxon>
        <taxon>Bacillota</taxon>
        <taxon>Bacilli</taxon>
        <taxon>Bacillales</taxon>
        <taxon>Bacillaceae</taxon>
        <taxon>Bacillus</taxon>
    </lineage>
</organism>
<dbReference type="OrthoDB" id="3078218at2"/>
<keyword evidence="4" id="KW-1185">Reference proteome</keyword>
<dbReference type="NCBIfam" id="TIGR01603">
    <property type="entry name" value="maj_tail_phi13"/>
    <property type="match status" value="1"/>
</dbReference>
<protein>
    <submittedName>
        <fullName evidence="1">Phage tail protein</fullName>
    </submittedName>
</protein>
<dbReference type="Proteomes" id="UP001341297">
    <property type="component" value="Unassembled WGS sequence"/>
</dbReference>
<dbReference type="EMBL" id="JARRTL010000058">
    <property type="protein sequence ID" value="MEC0487977.1"/>
    <property type="molecule type" value="Genomic_DNA"/>
</dbReference>
<reference evidence="1 3" key="1">
    <citation type="journal article" date="2015" name="Int. J. Syst. Evol. Microbiol.">
        <title>Bacillus glycinifermentans sp. nov., isolated from fermented soybean paste.</title>
        <authorList>
            <person name="Kim S.J."/>
            <person name="Dunlap C.A."/>
            <person name="Kwon S.W."/>
            <person name="Rooney A.P."/>
        </authorList>
    </citation>
    <scope>NUCLEOTIDE SEQUENCE [LARGE SCALE GENOMIC DNA]</scope>
    <source>
        <strain evidence="1 3">GO-13</strain>
    </source>
</reference>
<gene>
    <name evidence="1" type="ORF">AB447_222440</name>
    <name evidence="2" type="ORF">P8828_24840</name>
</gene>
<evidence type="ECO:0000313" key="1">
    <source>
        <dbReference type="EMBL" id="KRT92681.1"/>
    </source>
</evidence>
<evidence type="ECO:0000313" key="3">
    <source>
        <dbReference type="Proteomes" id="UP000036168"/>
    </source>
</evidence>
<reference evidence="1" key="2">
    <citation type="submission" date="2015-10" db="EMBL/GenBank/DDBJ databases">
        <authorList>
            <person name="Gilbert D.G."/>
        </authorList>
    </citation>
    <scope>NUCLEOTIDE SEQUENCE</scope>
    <source>
        <strain evidence="1">GO-13</strain>
    </source>
</reference>
<reference evidence="2 4" key="3">
    <citation type="submission" date="2023-03" db="EMBL/GenBank/DDBJ databases">
        <title>Agriculturally important microbes genome sequencing.</title>
        <authorList>
            <person name="Dunlap C."/>
        </authorList>
    </citation>
    <scope>NUCLEOTIDE SEQUENCE [LARGE SCALE GENOMIC DNA]</scope>
    <source>
        <strain evidence="2 4">CBP-3203</strain>
    </source>
</reference>
<sequence length="202" mass="22435">MGQTIYGLDMFHCAEVVQDDEESLKFGTPIKIPGAVSIKVDPKSEQTKFWADNGVYDIFNSMGDIDLEAEMADLPLKLQNKIYGHTEENGVSFASAEDKAIHLAFGFRAKKSTGGYRYYWFLKGLPELMAIESKTTEDKADPESAKFKVGFMPLQNPKGKRRWKAQAEDSDTFNGEGWFNQVVYDGSAFASDSGSKATDLGK</sequence>
<dbReference type="Proteomes" id="UP000036168">
    <property type="component" value="Unassembled WGS sequence"/>
</dbReference>
<dbReference type="InterPro" id="IPR006490">
    <property type="entry name" value="Maj_tail_phi13"/>
</dbReference>
<dbReference type="AlphaFoldDB" id="A0A0T6BM09"/>
<evidence type="ECO:0000313" key="4">
    <source>
        <dbReference type="Proteomes" id="UP001341297"/>
    </source>
</evidence>
<dbReference type="EMBL" id="LECW02000031">
    <property type="protein sequence ID" value="KRT92681.1"/>
    <property type="molecule type" value="Genomic_DNA"/>
</dbReference>
<evidence type="ECO:0000313" key="2">
    <source>
        <dbReference type="EMBL" id="MEC0487977.1"/>
    </source>
</evidence>
<dbReference type="RefSeq" id="WP_048355554.1">
    <property type="nucleotide sequence ID" value="NZ_CP023481.1"/>
</dbReference>
<comment type="caution">
    <text evidence="1">The sequence shown here is derived from an EMBL/GenBank/DDBJ whole genome shotgun (WGS) entry which is preliminary data.</text>
</comment>